<keyword evidence="5" id="KW-0234">DNA repair</keyword>
<dbReference type="GO" id="GO:0031297">
    <property type="term" value="P:replication fork processing"/>
    <property type="evidence" value="ECO:0007669"/>
    <property type="project" value="TreeGrafter"/>
</dbReference>
<keyword evidence="4" id="KW-0238">DNA-binding</keyword>
<comment type="similarity">
    <text evidence="1">Belongs to the TAF9 family. CENP-S/MHF1 subfamily.</text>
</comment>
<dbReference type="RefSeq" id="XP_022327579.1">
    <property type="nucleotide sequence ID" value="XM_022471871.1"/>
</dbReference>
<accession>A0A8B8DJ04</accession>
<evidence type="ECO:0000256" key="5">
    <source>
        <dbReference type="ARBA" id="ARBA00023204"/>
    </source>
</evidence>
<evidence type="ECO:0000256" key="3">
    <source>
        <dbReference type="ARBA" id="ARBA00022763"/>
    </source>
</evidence>
<dbReference type="GO" id="GO:0071821">
    <property type="term" value="C:FANCM-MHF complex"/>
    <property type="evidence" value="ECO:0007669"/>
    <property type="project" value="InterPro"/>
</dbReference>
<dbReference type="GeneID" id="111126926"/>
<dbReference type="Pfam" id="PF15630">
    <property type="entry name" value="CENP-S"/>
    <property type="match status" value="1"/>
</dbReference>
<evidence type="ECO:0000256" key="6">
    <source>
        <dbReference type="SAM" id="MobiDB-lite"/>
    </source>
</evidence>
<sequence length="141" mass="16202">MADNTNTFDIDDEQLEIRQRLKAALYYTTLKISNELAEEKEVTLSRQVVASIAETTWSQCQQFAEDLEMFAKHAKRSTINADDVKLLTRRSHKLHNFISQKHEALLEEKQESRKAKKPRTKKSSSVTVSTGLDVEEDSNMD</sequence>
<dbReference type="KEGG" id="cvn:111126926"/>
<dbReference type="GO" id="GO:0046982">
    <property type="term" value="F:protein heterodimerization activity"/>
    <property type="evidence" value="ECO:0007669"/>
    <property type="project" value="InterPro"/>
</dbReference>
<dbReference type="AlphaFoldDB" id="A0A8B8DJ04"/>
<gene>
    <name evidence="8" type="primary">LOC111126926</name>
</gene>
<proteinExistence type="inferred from homology"/>
<evidence type="ECO:0000313" key="7">
    <source>
        <dbReference type="Proteomes" id="UP000694844"/>
    </source>
</evidence>
<dbReference type="OrthoDB" id="1872155at2759"/>
<dbReference type="GO" id="GO:0003677">
    <property type="term" value="F:DNA binding"/>
    <property type="evidence" value="ECO:0007669"/>
    <property type="project" value="UniProtKB-KW"/>
</dbReference>
<evidence type="ECO:0000256" key="2">
    <source>
        <dbReference type="ARBA" id="ARBA00016400"/>
    </source>
</evidence>
<evidence type="ECO:0000256" key="1">
    <source>
        <dbReference type="ARBA" id="ARBA00006612"/>
    </source>
</evidence>
<dbReference type="InterPro" id="IPR009072">
    <property type="entry name" value="Histone-fold"/>
</dbReference>
<dbReference type="InterPro" id="IPR029003">
    <property type="entry name" value="CENP-S/Mhf1"/>
</dbReference>
<keyword evidence="3" id="KW-0227">DNA damage</keyword>
<name>A0A8B8DJ04_CRAVI</name>
<evidence type="ECO:0000256" key="4">
    <source>
        <dbReference type="ARBA" id="ARBA00023125"/>
    </source>
</evidence>
<dbReference type="GO" id="GO:0000712">
    <property type="term" value="P:resolution of meiotic recombination intermediates"/>
    <property type="evidence" value="ECO:0007669"/>
    <property type="project" value="TreeGrafter"/>
</dbReference>
<dbReference type="PANTHER" id="PTHR22980:SF0">
    <property type="entry name" value="CENTROMERE PROTEIN S"/>
    <property type="match status" value="1"/>
</dbReference>
<keyword evidence="7" id="KW-1185">Reference proteome</keyword>
<evidence type="ECO:0000313" key="8">
    <source>
        <dbReference type="RefSeq" id="XP_022327579.1"/>
    </source>
</evidence>
<feature type="region of interest" description="Disordered" evidence="6">
    <location>
        <begin position="108"/>
        <end position="141"/>
    </location>
</feature>
<organism evidence="7 8">
    <name type="scientific">Crassostrea virginica</name>
    <name type="common">Eastern oyster</name>
    <dbReference type="NCBI Taxonomy" id="6565"/>
    <lineage>
        <taxon>Eukaryota</taxon>
        <taxon>Metazoa</taxon>
        <taxon>Spiralia</taxon>
        <taxon>Lophotrochozoa</taxon>
        <taxon>Mollusca</taxon>
        <taxon>Bivalvia</taxon>
        <taxon>Autobranchia</taxon>
        <taxon>Pteriomorphia</taxon>
        <taxon>Ostreida</taxon>
        <taxon>Ostreoidea</taxon>
        <taxon>Ostreidae</taxon>
        <taxon>Crassostrea</taxon>
    </lineage>
</organism>
<dbReference type="SUPFAM" id="SSF47113">
    <property type="entry name" value="Histone-fold"/>
    <property type="match status" value="1"/>
</dbReference>
<dbReference type="GO" id="GO:0006281">
    <property type="term" value="P:DNA repair"/>
    <property type="evidence" value="ECO:0007669"/>
    <property type="project" value="UniProtKB-KW"/>
</dbReference>
<dbReference type="Gene3D" id="1.10.20.10">
    <property type="entry name" value="Histone, subunit A"/>
    <property type="match status" value="1"/>
</dbReference>
<protein>
    <recommendedName>
        <fullName evidence="2">Centromere protein S</fullName>
    </recommendedName>
</protein>
<dbReference type="PANTHER" id="PTHR22980">
    <property type="entry name" value="CORTISTATIN"/>
    <property type="match status" value="1"/>
</dbReference>
<reference evidence="8" key="1">
    <citation type="submission" date="2025-08" db="UniProtKB">
        <authorList>
            <consortium name="RefSeq"/>
        </authorList>
    </citation>
    <scope>IDENTIFICATION</scope>
    <source>
        <tissue evidence="8">Whole sample</tissue>
    </source>
</reference>
<dbReference type="CDD" id="cd22919">
    <property type="entry name" value="HFD_CENP-S"/>
    <property type="match status" value="1"/>
</dbReference>
<dbReference type="GO" id="GO:0003682">
    <property type="term" value="F:chromatin binding"/>
    <property type="evidence" value="ECO:0007669"/>
    <property type="project" value="TreeGrafter"/>
</dbReference>
<dbReference type="Proteomes" id="UP000694844">
    <property type="component" value="Chromosome 3"/>
</dbReference>